<sequence length="517" mass="56446">MPREIITLQVGQCGNQIGMEFWKQLCAEHGINSEGILEDFAVAGEDRKDVFFYQADDEHYIPRALLIDLEPRVINMIQTAEYRNLYNPENFFVSKEGGGAGNNWASGYSQAQDVQEEIFEMIDREADGSDSLEGFTLCHSIAGGTGSGMGSYLLETLNDRFPKKLIQCYSVFPLLTETSDVVVQPYNSVLTLKRLTLNADCVVVLDNTALNRIAVDRLKLNNPTFAQTNALVSTVMAASTTTLRYPGYMNNDLIGLVASLIPTPRCHFLMTGYTPLSIDRHTSAVRKTSVLDVMRRLLQTKNIMVSTPMRRGVYISILNIIRGEADPTQVHKSLQRIRERKLANFIKWGPASIQVALSKQSPYVQSAHKVSGLMMANHTAIHALFERCVKQHDMLRKRNAFLENYKKFPMFSDNLDEFDNSKEVTTALIDEYKAAESENYLVADRMGGMGDPLGAAAPAASSSAYMGGLPGMPNVGTFDTDGIGGTGMGMGMGIGMQHGGAYGAAAAAAGGGAVGSI</sequence>
<dbReference type="FunFam" id="1.10.287.600:FF:000004">
    <property type="entry name" value="Tubulin gamma chain"/>
    <property type="match status" value="1"/>
</dbReference>
<evidence type="ECO:0000256" key="2">
    <source>
        <dbReference type="ARBA" id="ARBA00004300"/>
    </source>
</evidence>
<evidence type="ECO:0000256" key="7">
    <source>
        <dbReference type="ARBA" id="ARBA00023134"/>
    </source>
</evidence>
<dbReference type="FunFam" id="3.40.50.1440:FF:000010">
    <property type="entry name" value="Tubulin gamma chain"/>
    <property type="match status" value="1"/>
</dbReference>
<dbReference type="EMBL" id="CDMY01000373">
    <property type="protein sequence ID" value="CEM06959.1"/>
    <property type="molecule type" value="Genomic_DNA"/>
</dbReference>
<comment type="function">
    <text evidence="1">Tubulin is the major constituent of microtubules. The gamma chain is found at microtubule organizing centers (MTOC) such as the spindle poles or the centrosome, suggesting that it is involved in the minus-end nucleation of microtubule assembly.</text>
</comment>
<dbReference type="Gene3D" id="1.10.287.600">
    <property type="entry name" value="Helix hairpin bin"/>
    <property type="match status" value="1"/>
</dbReference>
<evidence type="ECO:0000256" key="8">
    <source>
        <dbReference type="ARBA" id="ARBA00023212"/>
    </source>
</evidence>
<dbReference type="SUPFAM" id="SSF55307">
    <property type="entry name" value="Tubulin C-terminal domain-like"/>
    <property type="match status" value="1"/>
</dbReference>
<dbReference type="InterPro" id="IPR000217">
    <property type="entry name" value="Tubulin"/>
</dbReference>
<dbReference type="Gene3D" id="3.40.50.1440">
    <property type="entry name" value="Tubulin/FtsZ, GTPase domain"/>
    <property type="match status" value="1"/>
</dbReference>
<dbReference type="CDD" id="cd02188">
    <property type="entry name" value="gamma_tubulin"/>
    <property type="match status" value="1"/>
</dbReference>
<dbReference type="InterPro" id="IPR003008">
    <property type="entry name" value="Tubulin_FtsZ_GTPase"/>
</dbReference>
<protein>
    <recommendedName>
        <fullName evidence="9">Tubulin gamma chain</fullName>
    </recommendedName>
</protein>
<name>A0A0G4F4U5_VITBC</name>
<dbReference type="InterPro" id="IPR023123">
    <property type="entry name" value="Tubulin_C"/>
</dbReference>
<dbReference type="VEuPathDB" id="CryptoDB:Vbra_8843"/>
<dbReference type="GO" id="GO:0031122">
    <property type="term" value="P:cytoplasmic microtubule organization"/>
    <property type="evidence" value="ECO:0007669"/>
    <property type="project" value="InterPro"/>
</dbReference>
<keyword evidence="4" id="KW-0963">Cytoplasm</keyword>
<dbReference type="OMA" id="HRYISIL"/>
<dbReference type="PRINTS" id="PR01164">
    <property type="entry name" value="GAMMATUBULIN"/>
</dbReference>
<dbReference type="FunFam" id="3.30.1330.20:FF:000003">
    <property type="entry name" value="Tubulin gamma chain"/>
    <property type="match status" value="1"/>
</dbReference>
<evidence type="ECO:0000313" key="12">
    <source>
        <dbReference type="EMBL" id="CEM06959.1"/>
    </source>
</evidence>
<gene>
    <name evidence="12" type="ORF">Vbra_8843</name>
</gene>
<dbReference type="InterPro" id="IPR036525">
    <property type="entry name" value="Tubulin/FtsZ_GTPase_sf"/>
</dbReference>
<dbReference type="GO" id="GO:0005813">
    <property type="term" value="C:centrosome"/>
    <property type="evidence" value="ECO:0007669"/>
    <property type="project" value="UniProtKB-SubCell"/>
</dbReference>
<dbReference type="GO" id="GO:0005525">
    <property type="term" value="F:GTP binding"/>
    <property type="evidence" value="ECO:0007669"/>
    <property type="project" value="UniProtKB-UniRule"/>
</dbReference>
<evidence type="ECO:0000259" key="11">
    <source>
        <dbReference type="SMART" id="SM00865"/>
    </source>
</evidence>
<dbReference type="SUPFAM" id="SSF52490">
    <property type="entry name" value="Tubulin nucleotide-binding domain-like"/>
    <property type="match status" value="1"/>
</dbReference>
<dbReference type="Gene3D" id="3.30.1330.20">
    <property type="entry name" value="Tubulin/FtsZ, C-terminal domain"/>
    <property type="match status" value="1"/>
</dbReference>
<evidence type="ECO:0000256" key="6">
    <source>
        <dbReference type="ARBA" id="ARBA00022741"/>
    </source>
</evidence>
<evidence type="ECO:0000256" key="1">
    <source>
        <dbReference type="ARBA" id="ARBA00004079"/>
    </source>
</evidence>
<feature type="domain" description="Tubulin/FtsZ GTPase" evidence="10">
    <location>
        <begin position="48"/>
        <end position="247"/>
    </location>
</feature>
<evidence type="ECO:0000259" key="10">
    <source>
        <dbReference type="SMART" id="SM00864"/>
    </source>
</evidence>
<keyword evidence="13" id="KW-1185">Reference proteome</keyword>
<comment type="similarity">
    <text evidence="3 9">Belongs to the tubulin family.</text>
</comment>
<dbReference type="InterPro" id="IPR018316">
    <property type="entry name" value="Tubulin/FtsZ_2-layer-sand-dom"/>
</dbReference>
<accession>A0A0G4F4U5</accession>
<dbReference type="InterPro" id="IPR002454">
    <property type="entry name" value="Gamma_tubulin"/>
</dbReference>
<dbReference type="PROSITE" id="PS00227">
    <property type="entry name" value="TUBULIN"/>
    <property type="match status" value="1"/>
</dbReference>
<feature type="domain" description="Tubulin/FtsZ 2-layer sandwich" evidence="11">
    <location>
        <begin position="249"/>
        <end position="390"/>
    </location>
</feature>
<evidence type="ECO:0000256" key="3">
    <source>
        <dbReference type="ARBA" id="ARBA00009636"/>
    </source>
</evidence>
<dbReference type="AlphaFoldDB" id="A0A0G4F4U5"/>
<comment type="function">
    <text evidence="9">Tubulin is the major constituent of microtubules, protein filaments consisting of alpha- and beta-tubulin heterodimers. Gamma-tubulin is a key component of the gamma-tubulin ring complex (gTuRC) which mediates microtubule nucleation. The gTuRC regulates the minus-end nucleation of alpha-beta tubulin heterodimers that grow into microtubule protafilaments, a critical step in centrosome duplication and spindle formation.</text>
</comment>
<evidence type="ECO:0000313" key="13">
    <source>
        <dbReference type="Proteomes" id="UP000041254"/>
    </source>
</evidence>
<dbReference type="SMART" id="SM00865">
    <property type="entry name" value="Tubulin_C"/>
    <property type="match status" value="1"/>
</dbReference>
<dbReference type="GO" id="GO:0000930">
    <property type="term" value="C:gamma-tubulin complex"/>
    <property type="evidence" value="ECO:0007669"/>
    <property type="project" value="InterPro"/>
</dbReference>
<keyword evidence="7 9" id="KW-0342">GTP-binding</keyword>
<dbReference type="InterPro" id="IPR008280">
    <property type="entry name" value="Tub_FtsZ_C"/>
</dbReference>
<keyword evidence="5 9" id="KW-0493">Microtubule</keyword>
<evidence type="ECO:0000256" key="4">
    <source>
        <dbReference type="ARBA" id="ARBA00022490"/>
    </source>
</evidence>
<dbReference type="STRING" id="1169540.A0A0G4F4U5"/>
<dbReference type="InParanoid" id="A0A0G4F4U5"/>
<evidence type="ECO:0000256" key="5">
    <source>
        <dbReference type="ARBA" id="ARBA00022701"/>
    </source>
</evidence>
<dbReference type="PRINTS" id="PR01161">
    <property type="entry name" value="TUBULIN"/>
</dbReference>
<dbReference type="SMART" id="SM00864">
    <property type="entry name" value="Tubulin"/>
    <property type="match status" value="1"/>
</dbReference>
<dbReference type="Pfam" id="PF03953">
    <property type="entry name" value="Tubulin_C"/>
    <property type="match status" value="1"/>
</dbReference>
<organism evidence="12 13">
    <name type="scientific">Vitrella brassicaformis (strain CCMP3155)</name>
    <dbReference type="NCBI Taxonomy" id="1169540"/>
    <lineage>
        <taxon>Eukaryota</taxon>
        <taxon>Sar</taxon>
        <taxon>Alveolata</taxon>
        <taxon>Colpodellida</taxon>
        <taxon>Vitrellaceae</taxon>
        <taxon>Vitrella</taxon>
    </lineage>
</organism>
<proteinExistence type="inferred from homology"/>
<comment type="subcellular location">
    <subcellularLocation>
        <location evidence="2">Cytoplasm</location>
        <location evidence="2">Cytoskeleton</location>
        <location evidence="2">Microtubule organizing center</location>
        <location evidence="2">Centrosome</location>
    </subcellularLocation>
</comment>
<evidence type="ECO:0000256" key="9">
    <source>
        <dbReference type="RuleBase" id="RU000352"/>
    </source>
</evidence>
<dbReference type="Pfam" id="PF00091">
    <property type="entry name" value="Tubulin"/>
    <property type="match status" value="1"/>
</dbReference>
<dbReference type="InterPro" id="IPR017975">
    <property type="entry name" value="Tubulin_CS"/>
</dbReference>
<dbReference type="PhylomeDB" id="A0A0G4F4U5"/>
<dbReference type="OrthoDB" id="10249382at2759"/>
<dbReference type="FunCoup" id="A0A0G4F4U5">
    <property type="interactions" value="408"/>
</dbReference>
<dbReference type="PANTHER" id="PTHR11588">
    <property type="entry name" value="TUBULIN"/>
    <property type="match status" value="1"/>
</dbReference>
<dbReference type="GO" id="GO:0005874">
    <property type="term" value="C:microtubule"/>
    <property type="evidence" value="ECO:0007669"/>
    <property type="project" value="UniProtKB-KW"/>
</dbReference>
<dbReference type="Proteomes" id="UP000041254">
    <property type="component" value="Unassembled WGS sequence"/>
</dbReference>
<reference evidence="12 13" key="1">
    <citation type="submission" date="2014-11" db="EMBL/GenBank/DDBJ databases">
        <authorList>
            <person name="Zhu J."/>
            <person name="Qi W."/>
            <person name="Song R."/>
        </authorList>
    </citation>
    <scope>NUCLEOTIDE SEQUENCE [LARGE SCALE GENOMIC DNA]</scope>
</reference>
<dbReference type="GO" id="GO:0007020">
    <property type="term" value="P:microtubule nucleation"/>
    <property type="evidence" value="ECO:0007669"/>
    <property type="project" value="InterPro"/>
</dbReference>
<keyword evidence="8" id="KW-0206">Cytoskeleton</keyword>
<keyword evidence="6 9" id="KW-0547">Nucleotide-binding</keyword>
<dbReference type="InterPro" id="IPR037103">
    <property type="entry name" value="Tubulin/FtsZ-like_C"/>
</dbReference>